<proteinExistence type="predicted"/>
<gene>
    <name evidence="1" type="ORF">ENK37_06695</name>
</gene>
<dbReference type="GO" id="GO:0006203">
    <property type="term" value="P:dGTP catabolic process"/>
    <property type="evidence" value="ECO:0007669"/>
    <property type="project" value="TreeGrafter"/>
</dbReference>
<dbReference type="GO" id="GO:0046081">
    <property type="term" value="P:dUTP catabolic process"/>
    <property type="evidence" value="ECO:0007669"/>
    <property type="project" value="TreeGrafter"/>
</dbReference>
<dbReference type="EC" id="3.6.1.9" evidence="1"/>
<dbReference type="InterPro" id="IPR011551">
    <property type="entry name" value="NTP_PyrPHydrolase_MazG"/>
</dbReference>
<dbReference type="GO" id="GO:0046047">
    <property type="term" value="P:TTP catabolic process"/>
    <property type="evidence" value="ECO:0007669"/>
    <property type="project" value="TreeGrafter"/>
</dbReference>
<dbReference type="EMBL" id="DRPZ01000177">
    <property type="protein sequence ID" value="HGY09721.1"/>
    <property type="molecule type" value="Genomic_DNA"/>
</dbReference>
<dbReference type="SUPFAM" id="SSF101386">
    <property type="entry name" value="all-alpha NTP pyrophosphatases"/>
    <property type="match status" value="1"/>
</dbReference>
<protein>
    <submittedName>
        <fullName evidence="1">Nucleoside triphosphate hydrolase</fullName>
        <ecNumber evidence="1">3.6.1.9</ecNumber>
    </submittedName>
</protein>
<dbReference type="Gene3D" id="1.10.287.1080">
    <property type="entry name" value="MazG-like"/>
    <property type="match status" value="1"/>
</dbReference>
<comment type="caution">
    <text evidence="1">The sequence shown here is derived from an EMBL/GenBank/DDBJ whole genome shotgun (WGS) entry which is preliminary data.</text>
</comment>
<keyword evidence="1" id="KW-0378">Hydrolase</keyword>
<feature type="non-terminal residue" evidence="1">
    <location>
        <position position="47"/>
    </location>
</feature>
<dbReference type="PANTHER" id="PTHR30522:SF0">
    <property type="entry name" value="NUCLEOSIDE TRIPHOSPHATE PYROPHOSPHOHYDROLASE"/>
    <property type="match status" value="1"/>
</dbReference>
<dbReference type="AlphaFoldDB" id="A0A7C4ZI18"/>
<dbReference type="Proteomes" id="UP000885759">
    <property type="component" value="Unassembled WGS sequence"/>
</dbReference>
<accession>A0A7C4ZI18</accession>
<reference evidence="1" key="1">
    <citation type="journal article" date="2020" name="mSystems">
        <title>Genome- and Community-Level Interaction Insights into Carbon Utilization and Element Cycling Functions of Hydrothermarchaeota in Hydrothermal Sediment.</title>
        <authorList>
            <person name="Zhou Z."/>
            <person name="Liu Y."/>
            <person name="Xu W."/>
            <person name="Pan J."/>
            <person name="Luo Z.H."/>
            <person name="Li M."/>
        </authorList>
    </citation>
    <scope>NUCLEOTIDE SEQUENCE [LARGE SCALE GENOMIC DNA]</scope>
    <source>
        <strain evidence="1">HyVt-570</strain>
    </source>
</reference>
<evidence type="ECO:0000313" key="1">
    <source>
        <dbReference type="EMBL" id="HGY09721.1"/>
    </source>
</evidence>
<dbReference type="GO" id="GO:0046061">
    <property type="term" value="P:dATP catabolic process"/>
    <property type="evidence" value="ECO:0007669"/>
    <property type="project" value="TreeGrafter"/>
</dbReference>
<dbReference type="GO" id="GO:0046052">
    <property type="term" value="P:UTP catabolic process"/>
    <property type="evidence" value="ECO:0007669"/>
    <property type="project" value="TreeGrafter"/>
</dbReference>
<dbReference type="GO" id="GO:0047429">
    <property type="term" value="F:nucleoside triphosphate diphosphatase activity"/>
    <property type="evidence" value="ECO:0007669"/>
    <property type="project" value="UniProtKB-EC"/>
</dbReference>
<name>A0A7C4ZI18_9DEIN</name>
<sequence length="47" mass="5454">MEKLLEIMRRLRAPDGCPWDRKQTHESLRPYLLEEAAEAVDALTEGD</sequence>
<organism evidence="1">
    <name type="scientific">Oceanithermus profundus</name>
    <dbReference type="NCBI Taxonomy" id="187137"/>
    <lineage>
        <taxon>Bacteria</taxon>
        <taxon>Thermotogati</taxon>
        <taxon>Deinococcota</taxon>
        <taxon>Deinococci</taxon>
        <taxon>Thermales</taxon>
        <taxon>Thermaceae</taxon>
        <taxon>Oceanithermus</taxon>
    </lineage>
</organism>
<dbReference type="PANTHER" id="PTHR30522">
    <property type="entry name" value="NUCLEOSIDE TRIPHOSPHATE PYROPHOSPHOHYDROLASE"/>
    <property type="match status" value="1"/>
</dbReference>
<dbReference type="GO" id="GO:0046076">
    <property type="term" value="P:dTTP catabolic process"/>
    <property type="evidence" value="ECO:0007669"/>
    <property type="project" value="TreeGrafter"/>
</dbReference>